<evidence type="ECO:0008006" key="8">
    <source>
        <dbReference type="Google" id="ProtNLM"/>
    </source>
</evidence>
<dbReference type="PROSITE" id="PS51194">
    <property type="entry name" value="HELICASE_CTER"/>
    <property type="match status" value="1"/>
</dbReference>
<evidence type="ECO:0000259" key="3">
    <source>
        <dbReference type="PROSITE" id="PS50966"/>
    </source>
</evidence>
<dbReference type="GO" id="GO:0004386">
    <property type="term" value="F:helicase activity"/>
    <property type="evidence" value="ECO:0007669"/>
    <property type="project" value="UniProtKB-KW"/>
</dbReference>
<dbReference type="EMBL" id="BMYQ01000011">
    <property type="protein sequence ID" value="GGW40028.1"/>
    <property type="molecule type" value="Genomic_DNA"/>
</dbReference>
<dbReference type="SMART" id="SM00487">
    <property type="entry name" value="DEXDc"/>
    <property type="match status" value="1"/>
</dbReference>
<feature type="domain" description="SWIM-type" evidence="3">
    <location>
        <begin position="52"/>
        <end position="92"/>
    </location>
</feature>
<organism evidence="6 7">
    <name type="scientific">Gemmobacter lanyuensis</name>
    <dbReference type="NCBI Taxonomy" id="1054497"/>
    <lineage>
        <taxon>Bacteria</taxon>
        <taxon>Pseudomonadati</taxon>
        <taxon>Pseudomonadota</taxon>
        <taxon>Alphaproteobacteria</taxon>
        <taxon>Rhodobacterales</taxon>
        <taxon>Paracoccaceae</taxon>
        <taxon>Gemmobacter</taxon>
    </lineage>
</organism>
<keyword evidence="1" id="KW-0378">Hydrolase</keyword>
<proteinExistence type="predicted"/>
<dbReference type="GO" id="GO:0005524">
    <property type="term" value="F:ATP binding"/>
    <property type="evidence" value="ECO:0007669"/>
    <property type="project" value="InterPro"/>
</dbReference>
<protein>
    <recommendedName>
        <fullName evidence="8">Helicase SNF2</fullName>
    </recommendedName>
</protein>
<name>A0A918MP41_9RHOB</name>
<dbReference type="PROSITE" id="PS51192">
    <property type="entry name" value="HELICASE_ATP_BIND_1"/>
    <property type="match status" value="1"/>
</dbReference>
<dbReference type="InterPro" id="IPR007527">
    <property type="entry name" value="Znf_SWIM"/>
</dbReference>
<dbReference type="InterPro" id="IPR001650">
    <property type="entry name" value="Helicase_C-like"/>
</dbReference>
<dbReference type="Gene3D" id="3.40.50.10810">
    <property type="entry name" value="Tandem AAA-ATPase domain"/>
    <property type="match status" value="1"/>
</dbReference>
<feature type="domain" description="Helicase C-terminal" evidence="5">
    <location>
        <begin position="974"/>
        <end position="1131"/>
    </location>
</feature>
<dbReference type="Proteomes" id="UP000628984">
    <property type="component" value="Unassembled WGS sequence"/>
</dbReference>
<dbReference type="SUPFAM" id="SSF52540">
    <property type="entry name" value="P-loop containing nucleoside triphosphate hydrolases"/>
    <property type="match status" value="2"/>
</dbReference>
<keyword evidence="7" id="KW-1185">Reference proteome</keyword>
<dbReference type="InterPro" id="IPR000330">
    <property type="entry name" value="SNF2_N"/>
</dbReference>
<evidence type="ECO:0000259" key="5">
    <source>
        <dbReference type="PROSITE" id="PS51194"/>
    </source>
</evidence>
<gene>
    <name evidence="6" type="ORF">GCM10011452_30550</name>
</gene>
<comment type="caution">
    <text evidence="6">The sequence shown here is derived from an EMBL/GenBank/DDBJ whole genome shotgun (WGS) entry which is preliminary data.</text>
</comment>
<dbReference type="AlphaFoldDB" id="A0A918MP41"/>
<evidence type="ECO:0000259" key="4">
    <source>
        <dbReference type="PROSITE" id="PS51192"/>
    </source>
</evidence>
<dbReference type="GO" id="GO:0008270">
    <property type="term" value="F:zinc ion binding"/>
    <property type="evidence" value="ECO:0007669"/>
    <property type="project" value="UniProtKB-KW"/>
</dbReference>
<dbReference type="PROSITE" id="PS50966">
    <property type="entry name" value="ZF_SWIM"/>
    <property type="match status" value="1"/>
</dbReference>
<keyword evidence="2" id="KW-0863">Zinc-finger</keyword>
<feature type="domain" description="Helicase ATP-binding" evidence="4">
    <location>
        <begin position="688"/>
        <end position="848"/>
    </location>
</feature>
<accession>A0A918MP41</accession>
<evidence type="ECO:0000256" key="2">
    <source>
        <dbReference type="PROSITE-ProRule" id="PRU00325"/>
    </source>
</evidence>
<dbReference type="Pfam" id="PF00176">
    <property type="entry name" value="SNF2-rel_dom"/>
    <property type="match status" value="1"/>
</dbReference>
<dbReference type="Gene3D" id="3.40.50.300">
    <property type="entry name" value="P-loop containing nucleotide triphosphate hydrolases"/>
    <property type="match status" value="1"/>
</dbReference>
<dbReference type="InterPro" id="IPR014001">
    <property type="entry name" value="Helicase_ATP-bd"/>
</dbReference>
<dbReference type="InterPro" id="IPR027417">
    <property type="entry name" value="P-loop_NTPase"/>
</dbReference>
<dbReference type="GO" id="GO:0016787">
    <property type="term" value="F:hydrolase activity"/>
    <property type="evidence" value="ECO:0007669"/>
    <property type="project" value="UniProtKB-KW"/>
</dbReference>
<sequence>MGVQLGLERFFDSASLAKGIAYAREGRVVKLSERAPDGVVTAEVAGSGRQIYGVQLRLTFADNLRLLRLGGACSCPVGALCKHMAAAAITWHVRVAQGLTPLPVDQGEEVPAAPSRPLPYPVTQWLEALTVSSQKGSGPATDYPPAVRDRLVYVLAVSAGKPQITVMKATVQADGRVSDRATRYDVEKLKRQDNRPQFILRKDLEILRDLEAVGVPANGGSGVGHSWRPKFLEDGPPDLLPILSRIAATGRGRWEERNGPFLHEGGPRRAEFHWQGEEGGTQELQLTCASTGARLVALPLATPAFVDPTTGAFGRLGSDMDPAQLQVLMRAPKISAEIAAEVAARLSGFSDHTIPMPTAMGVELRQGRNPVPVLRLFGIRGQRKFGEAWRQWKEAVVQPALRLAFDYDGQVAPARGSEALRFKEGDTIVTLKRDLAAEFAAVQMLAGQGALLPETLEHHSFGKQAEAADRVFVDGEWDHELFDLSEAMTPALQFLGEVVPDLSAAGWRVVVEDTWPFPLIADPIQVTARIGQGDTNGFFDFGLMVEAGGQRADMAPLIADILSALPPDLTDEDIAAPDFEALVAATPCYVQMPDGRHAQVDLRQLTDLLRVLLRSLGLMTKVHPAEAGQLVTLAEALAGCGIPFQGGRGLLELGQRLNDLKAQAAVTPPAGLRAVLRPYQAIGYGWLSALSDTGFGGLLADDMGLGKTLQTLALLAKCHLEKQAPNPSLLIVPTSLARAWARQAAEFLPDLKVLVLQGNTRKGLFDQISTSHLVISTYPLLHRDHDILLARDWELAILDEAQAVKNPASTAAKRIRDIRARMRLALTGTPMENTLTDLWALFDWLVPGLLGDRKTFRAQVMLPIEKEGNTLAQARLNRRIEPFLLRRRKDQVALDLPAKTEITDLIPLGAKQQALYETVRMAMDTRVREAIAKRGVQGAQITILDALLRMRQVCCDPQLLQDGPASVDSAKRERLLEMLESLVQEGRKVLVFSQFVEMLRLIEADVSARGWRYEWLTGDTLDRDGAVTRFQQGSAQIFLISLKAGGVGLTLTAADTVILYDPWWNPAVERQAMDRAHRIGQTKAVFVYRLVAEGTVEEAILGLQTRKQALADALFEGRSTEGFAFDQDAIAELFQPLKASGDS</sequence>
<evidence type="ECO:0000313" key="7">
    <source>
        <dbReference type="Proteomes" id="UP000628984"/>
    </source>
</evidence>
<evidence type="ECO:0000313" key="6">
    <source>
        <dbReference type="EMBL" id="GGW40028.1"/>
    </source>
</evidence>
<dbReference type="CDD" id="cd18793">
    <property type="entry name" value="SF2_C_SNF"/>
    <property type="match status" value="1"/>
</dbReference>
<evidence type="ECO:0000256" key="1">
    <source>
        <dbReference type="ARBA" id="ARBA00022801"/>
    </source>
</evidence>
<dbReference type="InterPro" id="IPR049730">
    <property type="entry name" value="SNF2/RAD54-like_C"/>
</dbReference>
<reference evidence="6" key="1">
    <citation type="journal article" date="2014" name="Int. J. Syst. Evol. Microbiol.">
        <title>Complete genome sequence of Corynebacterium casei LMG S-19264T (=DSM 44701T), isolated from a smear-ripened cheese.</title>
        <authorList>
            <consortium name="US DOE Joint Genome Institute (JGI-PGF)"/>
            <person name="Walter F."/>
            <person name="Albersmeier A."/>
            <person name="Kalinowski J."/>
            <person name="Ruckert C."/>
        </authorList>
    </citation>
    <scope>NUCLEOTIDE SEQUENCE</scope>
    <source>
        <strain evidence="6">KCTC 23714</strain>
    </source>
</reference>
<reference evidence="6" key="2">
    <citation type="submission" date="2020-09" db="EMBL/GenBank/DDBJ databases">
        <authorList>
            <person name="Sun Q."/>
            <person name="Kim S."/>
        </authorList>
    </citation>
    <scope>NUCLEOTIDE SEQUENCE</scope>
    <source>
        <strain evidence="6">KCTC 23714</strain>
    </source>
</reference>
<keyword evidence="2" id="KW-0479">Metal-binding</keyword>
<dbReference type="Pfam" id="PF00271">
    <property type="entry name" value="Helicase_C"/>
    <property type="match status" value="1"/>
</dbReference>
<dbReference type="SMART" id="SM00490">
    <property type="entry name" value="HELICc"/>
    <property type="match status" value="1"/>
</dbReference>
<dbReference type="InterPro" id="IPR038718">
    <property type="entry name" value="SNF2-like_sf"/>
</dbReference>
<dbReference type="PANTHER" id="PTHR10799">
    <property type="entry name" value="SNF2/RAD54 HELICASE FAMILY"/>
    <property type="match status" value="1"/>
</dbReference>
<keyword evidence="2" id="KW-0862">Zinc</keyword>